<dbReference type="InterPro" id="IPR010426">
    <property type="entry name" value="MTTB_MeTrfase"/>
</dbReference>
<name>A0A9D5JUJ9_9BACT</name>
<comment type="similarity">
    <text evidence="1 4">Belongs to the trimethylamine methyltransferase family.</text>
</comment>
<gene>
    <name evidence="5" type="ORF">GF339_08035</name>
</gene>
<dbReference type="EC" id="2.1.1.-" evidence="4"/>
<evidence type="ECO:0000313" key="6">
    <source>
        <dbReference type="Proteomes" id="UP000649604"/>
    </source>
</evidence>
<keyword evidence="2 5" id="KW-0489">Methyltransferase</keyword>
<keyword evidence="3 4" id="KW-0808">Transferase</keyword>
<dbReference type="GO" id="GO:0008168">
    <property type="term" value="F:methyltransferase activity"/>
    <property type="evidence" value="ECO:0007669"/>
    <property type="project" value="UniProtKB-KW"/>
</dbReference>
<dbReference type="Gene3D" id="3.20.20.480">
    <property type="entry name" value="Trimethylamine methyltransferase-like"/>
    <property type="match status" value="1"/>
</dbReference>
<dbReference type="AlphaFoldDB" id="A0A9D5JUJ9"/>
<dbReference type="PIRSF" id="PIRSF037567">
    <property type="entry name" value="MTTB_MeTrfase"/>
    <property type="match status" value="1"/>
</dbReference>
<organism evidence="5 6">
    <name type="scientific">candidate division KSB3 bacterium</name>
    <dbReference type="NCBI Taxonomy" id="2044937"/>
    <lineage>
        <taxon>Bacteria</taxon>
        <taxon>candidate division KSB3</taxon>
    </lineage>
</organism>
<proteinExistence type="inferred from homology"/>
<dbReference type="Pfam" id="PF06253">
    <property type="entry name" value="MTTB"/>
    <property type="match status" value="1"/>
</dbReference>
<evidence type="ECO:0000256" key="4">
    <source>
        <dbReference type="PIRNR" id="PIRNR037567"/>
    </source>
</evidence>
<evidence type="ECO:0000256" key="3">
    <source>
        <dbReference type="ARBA" id="ARBA00022679"/>
    </source>
</evidence>
<evidence type="ECO:0000313" key="5">
    <source>
        <dbReference type="EMBL" id="MBD3324519.1"/>
    </source>
</evidence>
<comment type="caution">
    <text evidence="5">The sequence shown here is derived from an EMBL/GenBank/DDBJ whole genome shotgun (WGS) entry which is preliminary data.</text>
</comment>
<dbReference type="Proteomes" id="UP000649604">
    <property type="component" value="Unassembled WGS sequence"/>
</dbReference>
<evidence type="ECO:0000256" key="1">
    <source>
        <dbReference type="ARBA" id="ARBA00007137"/>
    </source>
</evidence>
<evidence type="ECO:0000256" key="2">
    <source>
        <dbReference type="ARBA" id="ARBA00022603"/>
    </source>
</evidence>
<sequence>MYDRMQTFTTTDLQTIHDTSMRILTEIGVAFHDAEALKIFQDHNIKIEGQTVFLEERTVRDALESAPSQFTITARNPAQNVRVGEDHFVCVPGYGPPFVMTREGTQRQGTIEDYDNFCKLVQTSLYLDMNGFMMVEPADVPSETAHLDMLLSNITLCDKAFMGSPVSKAGTQDALEMAGLIWGGKEHIRNMPVMISLINALSPLQFSQEMSASLVEFARYGQPCVVASLMMAGTSGPIQIPGLLALQNAEVLAGITLAQLINPGTPVVYGSASSITHMKIGTLSIGAPEQAMIISGAAQMARFYSLPSRGGGALTDTHLPDMQAGIESAFALLTAARNGINFLLHACGILNAFLAIGFEKFIIDEELCGMVKTLLTPTAVTPETLDFDTIKQVGIGGQFLIQPATVKLCRDAFFLPRLACRKSYADWQATGAKSLDETAAAHLQTRLAHYEKPAIDEGLEQALIDFVEHRKAQ</sequence>
<dbReference type="EMBL" id="WJJP01000249">
    <property type="protein sequence ID" value="MBD3324519.1"/>
    <property type="molecule type" value="Genomic_DNA"/>
</dbReference>
<dbReference type="GO" id="GO:0032259">
    <property type="term" value="P:methylation"/>
    <property type="evidence" value="ECO:0007669"/>
    <property type="project" value="UniProtKB-KW"/>
</dbReference>
<accession>A0A9D5JUJ9</accession>
<protein>
    <recommendedName>
        <fullName evidence="4">Methyltransferase</fullName>
        <ecNumber evidence="4">2.1.1.-</ecNumber>
    </recommendedName>
</protein>
<dbReference type="InterPro" id="IPR038601">
    <property type="entry name" value="MttB-like_sf"/>
</dbReference>
<dbReference type="GO" id="GO:0015948">
    <property type="term" value="P:methanogenesis"/>
    <property type="evidence" value="ECO:0007669"/>
    <property type="project" value="UniProtKB-UniRule"/>
</dbReference>
<reference evidence="5" key="1">
    <citation type="submission" date="2019-11" db="EMBL/GenBank/DDBJ databases">
        <title>Microbial mats filling the niche in hypersaline microbial mats.</title>
        <authorList>
            <person name="Wong H.L."/>
            <person name="Macleod F.I."/>
            <person name="White R.A. III"/>
            <person name="Burns B.P."/>
        </authorList>
    </citation>
    <scope>NUCLEOTIDE SEQUENCE</scope>
    <source>
        <strain evidence="5">Rbin_158</strain>
    </source>
</reference>